<dbReference type="InterPro" id="IPR037461">
    <property type="entry name" value="CtCE2-like_dom"/>
</dbReference>
<dbReference type="InterPro" id="IPR013830">
    <property type="entry name" value="SGNH_hydro"/>
</dbReference>
<comment type="caution">
    <text evidence="4">The sequence shown here is derived from an EMBL/GenBank/DDBJ whole genome shotgun (WGS) entry which is preliminary data.</text>
</comment>
<dbReference type="Gene3D" id="2.60.120.260">
    <property type="entry name" value="Galactose-binding domain-like"/>
    <property type="match status" value="1"/>
</dbReference>
<feature type="signal peptide" evidence="1">
    <location>
        <begin position="1"/>
        <end position="22"/>
    </location>
</feature>
<dbReference type="AlphaFoldDB" id="A0A9X2F1N5"/>
<dbReference type="Pfam" id="PF17996">
    <property type="entry name" value="CE2_N"/>
    <property type="match status" value="1"/>
</dbReference>
<dbReference type="CDD" id="cd01831">
    <property type="entry name" value="Endoglucanase_E_like"/>
    <property type="match status" value="1"/>
</dbReference>
<organism evidence="4 5">
    <name type="scientific">Solitalea agri</name>
    <dbReference type="NCBI Taxonomy" id="2953739"/>
    <lineage>
        <taxon>Bacteria</taxon>
        <taxon>Pseudomonadati</taxon>
        <taxon>Bacteroidota</taxon>
        <taxon>Sphingobacteriia</taxon>
        <taxon>Sphingobacteriales</taxon>
        <taxon>Sphingobacteriaceae</taxon>
        <taxon>Solitalea</taxon>
    </lineage>
</organism>
<name>A0A9X2F1N5_9SPHI</name>
<evidence type="ECO:0000259" key="2">
    <source>
        <dbReference type="Pfam" id="PF13472"/>
    </source>
</evidence>
<dbReference type="GO" id="GO:0052689">
    <property type="term" value="F:carboxylic ester hydrolase activity"/>
    <property type="evidence" value="ECO:0007669"/>
    <property type="project" value="InterPro"/>
</dbReference>
<keyword evidence="1" id="KW-0732">Signal</keyword>
<gene>
    <name evidence="4" type="ORF">NF867_06555</name>
</gene>
<dbReference type="InterPro" id="IPR052762">
    <property type="entry name" value="PCW_deacetylase/CE"/>
</dbReference>
<sequence>MKLNLRNILLGILMMIGSSVYAASVTDSLAFFKASEAVIQYTGRIDFSNPNLPRFWQPGVYIKIGFKGPYCQLHINDEVLYGSSHNYITIVVDNGKPQRMQLKEKSNVIKVAENLSEGEHTVLICKDTEANIGYIEFAGINCLELTALPDKPKHLIEYIGDSITCGTGADVSEVPCGKGAWHDQHNAYLAYGPITARALNAQWHLSSVSGIGLMHSCCDMNIIMPQVFDKVSMRDNKIKWDFKNYQPDVVSVCLGQNDGIQDATAFCNNYIAFVKLLRVYYPKATIVCISSPMADEKLRNFQKEQLSAVVSALKASGFKDIYMHCFEKSYNAGCDWHPSLAEHQVIAAELTDFLKKIMKW</sequence>
<reference evidence="4" key="1">
    <citation type="submission" date="2022-06" db="EMBL/GenBank/DDBJ databases">
        <title>Solitalea sp. MAHUQ-68 isolated from rhizospheric soil.</title>
        <authorList>
            <person name="Huq M.A."/>
        </authorList>
    </citation>
    <scope>NUCLEOTIDE SEQUENCE</scope>
    <source>
        <strain evidence="4">MAHUQ-68</strain>
    </source>
</reference>
<evidence type="ECO:0000259" key="3">
    <source>
        <dbReference type="Pfam" id="PF17996"/>
    </source>
</evidence>
<feature type="chain" id="PRO_5040761479" evidence="1">
    <location>
        <begin position="23"/>
        <end position="360"/>
    </location>
</feature>
<dbReference type="EMBL" id="JAMWYS010000024">
    <property type="protein sequence ID" value="MCO4292515.1"/>
    <property type="molecule type" value="Genomic_DNA"/>
</dbReference>
<dbReference type="Proteomes" id="UP001155182">
    <property type="component" value="Unassembled WGS sequence"/>
</dbReference>
<evidence type="ECO:0000256" key="1">
    <source>
        <dbReference type="SAM" id="SignalP"/>
    </source>
</evidence>
<protein>
    <submittedName>
        <fullName evidence="4">GDSL-type esterase/lipase family protein</fullName>
    </submittedName>
</protein>
<evidence type="ECO:0000313" key="4">
    <source>
        <dbReference type="EMBL" id="MCO4292515.1"/>
    </source>
</evidence>
<dbReference type="RefSeq" id="WP_252586991.1">
    <property type="nucleotide sequence ID" value="NZ_JAMWYS010000024.1"/>
</dbReference>
<feature type="domain" description="SGNH hydrolase-type esterase" evidence="2">
    <location>
        <begin position="159"/>
        <end position="328"/>
    </location>
</feature>
<accession>A0A9X2F1N5</accession>
<dbReference type="InterPro" id="IPR040794">
    <property type="entry name" value="CE2_N"/>
</dbReference>
<feature type="domain" description="Carbohydrate esterase 2 N-terminal" evidence="3">
    <location>
        <begin position="41"/>
        <end position="152"/>
    </location>
</feature>
<proteinExistence type="predicted"/>
<dbReference type="InterPro" id="IPR036514">
    <property type="entry name" value="SGNH_hydro_sf"/>
</dbReference>
<dbReference type="Gene3D" id="3.40.50.1110">
    <property type="entry name" value="SGNH hydrolase"/>
    <property type="match status" value="1"/>
</dbReference>
<dbReference type="Pfam" id="PF13472">
    <property type="entry name" value="Lipase_GDSL_2"/>
    <property type="match status" value="1"/>
</dbReference>
<dbReference type="PANTHER" id="PTHR37834:SF2">
    <property type="entry name" value="ESTERASE, SGNH HYDROLASE-TYPE"/>
    <property type="match status" value="1"/>
</dbReference>
<keyword evidence="5" id="KW-1185">Reference proteome</keyword>
<dbReference type="SUPFAM" id="SSF52266">
    <property type="entry name" value="SGNH hydrolase"/>
    <property type="match status" value="1"/>
</dbReference>
<dbReference type="PANTHER" id="PTHR37834">
    <property type="entry name" value="GDSL-LIKE LIPASE/ACYLHYDROLASE DOMAIN PROTEIN (AFU_ORTHOLOGUE AFUA_2G00620)"/>
    <property type="match status" value="1"/>
</dbReference>
<evidence type="ECO:0000313" key="5">
    <source>
        <dbReference type="Proteomes" id="UP001155182"/>
    </source>
</evidence>